<accession>A0A5E8BDS2</accession>
<reference evidence="1 2" key="1">
    <citation type="submission" date="2019-09" db="EMBL/GenBank/DDBJ databases">
        <authorList>
            <person name="Brejova B."/>
        </authorList>
    </citation>
    <scope>NUCLEOTIDE SEQUENCE [LARGE SCALE GENOMIC DNA]</scope>
</reference>
<dbReference type="EMBL" id="CABVLU010000002">
    <property type="protein sequence ID" value="VVT48850.1"/>
    <property type="molecule type" value="Genomic_DNA"/>
</dbReference>
<dbReference type="AlphaFoldDB" id="A0A5E8BDS2"/>
<dbReference type="OrthoDB" id="1666096at2759"/>
<name>A0A5E8BDS2_9ASCO</name>
<proteinExistence type="predicted"/>
<protein>
    <submittedName>
        <fullName evidence="1">Uncharacterized protein</fullName>
    </submittedName>
</protein>
<sequence>MEWINVNRFIKDLSQKDQKNVPEHIAHMMKAGYFQKENSSDKEKIIDIPMVVVMNEAPVSASNDLGFNVISAFNLAENGMKINSKENLTPIYVYPKARPHSTSDNNTTGIEENQYYCDIRDGQNMNKSLDLDDENETFRSNGVFNPLIAEFMSLSRFGFKVYDGYNKEEITVRALWLYSVGDILTISDLMGGRYPENLRCCLRCNVFKSPLTFPANPSVKEGRGIFNFSQQTHGTLKSRNDGIFLNYYMNLDEADGKYISNDYYHSVIEPNFKLNGEISNKKYASKKQCNDLCENENVTHSTFYGFKIRSPMFEYKYFSLPWSLPPDIMHVQFINILKLMLSIILDPNSEAVHGSKNIDLSQFRFNSEQRKAYYKFLKHLNYNTPQEFKDNMFDINILSSKTFGLRSAAQREALLKVFYVLKDVIPKEKDGKLDHLLDIYSQMSVLMSYNNSTDLCDDVDINDLEQSWEMVINAFELIVTNFYTENTFIGTLPLHTMLHSAGYLKRSGTLRKFSSYATERLVKTVKSAQQNSRHPISSLCNYMIKVYLIKVVFASFELSKTLMPATKLSSEIVEYSTRENNSNLQFLARQLVLNYGEYTFGTDLAVVTKKGLTLLPDKGHGIEIELEKPETYYYRWFTRIKHNTSNYTMDAKKPFTDTDWDTAKPRKIRNIVRIVPSKTGSSSISSYAKLIACYSIRRPTVKKANYFAIVDIIEDLKSVTPTIDLLTFGTDVILGKYWIGKPKVKRRVVPVEQINNPVFVLPYINFEVAKGEFQDRFYIVDPYTFCEFTKDSQKKVELSIYRDHRNVNKEELKYLREQLGDRADEYIYRWVNGSI</sequence>
<gene>
    <name evidence="1" type="ORF">SAPINGB_P001982</name>
</gene>
<dbReference type="Proteomes" id="UP000398389">
    <property type="component" value="Unassembled WGS sequence"/>
</dbReference>
<dbReference type="GeneID" id="43580802"/>
<evidence type="ECO:0000313" key="1">
    <source>
        <dbReference type="EMBL" id="VVT48850.1"/>
    </source>
</evidence>
<dbReference type="RefSeq" id="XP_031852593.1">
    <property type="nucleotide sequence ID" value="XM_031996702.1"/>
</dbReference>
<evidence type="ECO:0000313" key="2">
    <source>
        <dbReference type="Proteomes" id="UP000398389"/>
    </source>
</evidence>
<organism evidence="1 2">
    <name type="scientific">Magnusiomyces paraingens</name>
    <dbReference type="NCBI Taxonomy" id="2606893"/>
    <lineage>
        <taxon>Eukaryota</taxon>
        <taxon>Fungi</taxon>
        <taxon>Dikarya</taxon>
        <taxon>Ascomycota</taxon>
        <taxon>Saccharomycotina</taxon>
        <taxon>Dipodascomycetes</taxon>
        <taxon>Dipodascales</taxon>
        <taxon>Dipodascaceae</taxon>
        <taxon>Magnusiomyces</taxon>
    </lineage>
</organism>
<keyword evidence="2" id="KW-1185">Reference proteome</keyword>